<dbReference type="GO" id="GO:0005739">
    <property type="term" value="C:mitochondrion"/>
    <property type="evidence" value="ECO:0007669"/>
    <property type="project" value="TreeGrafter"/>
</dbReference>
<dbReference type="AlphaFoldDB" id="A0A2A2LNL8"/>
<sequence>MGIRLLTTSSNCVHLIFARTLATNASTSVAPSSSPSAGHKVSPQLKEEIERCYQKLDRTFENTKEAFKSKSNAELFRAILVFKLCGVDFLVQQNQRILATMRATLGKNLFKKALKATFYGHFVAGETKEEVEPVVVRLRQFGVKSILDYSVESDISSDEAKSKAKASTAEVAPGALKDSGFVDQKVHDSTKSRYTPHVEFSDRREQVVSARTYFYDGEEKCDENRDIFIDSINAVAHTTGGEGFAAIKLTALGRPALLLKLSESIAQAQNFFKAVTGGDMIQTNRLSEQDFIKKLKELGVKADSAEVRDWFHTVDFDSDGLVDFHGWNKLLDDNAKLGEMFQVLNIKTGQLEPLIQNLTHTEEQEFRNMVRRTKEIAEHAINKGIRIMVDAEQTYFQPAISRLSLEMMRRYNKERGNVFNTYQAYLKGALQNMELDMQIARREGWHFGAKLVRGAYMEQERKRAQKIGYEDPINENYEATSKMYERCLKRIADEVDRRGRGNVSVMIASHNESTVRYSVELMKEREFAPSERIMCFAQLYGMCDQVSFSLGQAGYSVYKYLPYGPVEDVLPYLSRRALENGSVLKKAGKERHLLWKEMKRRIAAGQFTYKPTAE</sequence>
<comment type="cofactor">
    <cofactor evidence="5">
        <name>FAD</name>
        <dbReference type="ChEBI" id="CHEBI:57692"/>
    </cofactor>
</comment>
<comment type="catalytic activity">
    <reaction evidence="5">
        <text>L-proline + a quinone = (S)-1-pyrroline-5-carboxylate + a quinol + H(+)</text>
        <dbReference type="Rhea" id="RHEA:23784"/>
        <dbReference type="ChEBI" id="CHEBI:15378"/>
        <dbReference type="ChEBI" id="CHEBI:17388"/>
        <dbReference type="ChEBI" id="CHEBI:24646"/>
        <dbReference type="ChEBI" id="CHEBI:60039"/>
        <dbReference type="ChEBI" id="CHEBI:132124"/>
        <dbReference type="EC" id="1.5.5.2"/>
    </reaction>
</comment>
<dbReference type="GO" id="GO:0071949">
    <property type="term" value="F:FAD binding"/>
    <property type="evidence" value="ECO:0007669"/>
    <property type="project" value="TreeGrafter"/>
</dbReference>
<dbReference type="InterPro" id="IPR011992">
    <property type="entry name" value="EF-hand-dom_pair"/>
</dbReference>
<reference evidence="7 8" key="1">
    <citation type="journal article" date="2017" name="Curr. Biol.">
        <title>Genome architecture and evolution of a unichromosomal asexual nematode.</title>
        <authorList>
            <person name="Fradin H."/>
            <person name="Zegar C."/>
            <person name="Gutwein M."/>
            <person name="Lucas J."/>
            <person name="Kovtun M."/>
            <person name="Corcoran D."/>
            <person name="Baugh L.R."/>
            <person name="Kiontke K."/>
            <person name="Gunsalus K."/>
            <person name="Fitch D.H."/>
            <person name="Piano F."/>
        </authorList>
    </citation>
    <scope>NUCLEOTIDE SEQUENCE [LARGE SCALE GENOMIC DNA]</scope>
    <source>
        <strain evidence="7">PF1309</strain>
    </source>
</reference>
<proteinExistence type="inferred from homology"/>
<dbReference type="GO" id="GO:0004657">
    <property type="term" value="F:proline dehydrogenase activity"/>
    <property type="evidence" value="ECO:0007669"/>
    <property type="project" value="UniProtKB-EC"/>
</dbReference>
<evidence type="ECO:0000259" key="6">
    <source>
        <dbReference type="Pfam" id="PF01619"/>
    </source>
</evidence>
<keyword evidence="5" id="KW-0285">Flavoprotein</keyword>
<dbReference type="Proteomes" id="UP000218231">
    <property type="component" value="Unassembled WGS sequence"/>
</dbReference>
<evidence type="ECO:0000256" key="2">
    <source>
        <dbReference type="ARBA" id="ARBA00005869"/>
    </source>
</evidence>
<name>A0A2A2LNL8_9BILA</name>
<dbReference type="Pfam" id="PF01619">
    <property type="entry name" value="Pro_dh"/>
    <property type="match status" value="1"/>
</dbReference>
<feature type="domain" description="Proline dehydrogenase" evidence="6">
    <location>
        <begin position="261"/>
        <end position="585"/>
    </location>
</feature>
<dbReference type="EMBL" id="LIAE01006546">
    <property type="protein sequence ID" value="PAV87832.1"/>
    <property type="molecule type" value="Genomic_DNA"/>
</dbReference>
<dbReference type="STRING" id="2018661.A0A2A2LNL8"/>
<dbReference type="OrthoDB" id="5464at2759"/>
<dbReference type="EC" id="1.5.5.2" evidence="5"/>
<evidence type="ECO:0000313" key="7">
    <source>
        <dbReference type="EMBL" id="PAV87832.1"/>
    </source>
</evidence>
<dbReference type="Gene3D" id="3.20.20.220">
    <property type="match status" value="2"/>
</dbReference>
<comment type="function">
    <text evidence="5">Converts proline to delta-1-pyrroline-5-carboxylate.</text>
</comment>
<gene>
    <name evidence="7" type="ORF">WR25_06069</name>
</gene>
<evidence type="ECO:0000256" key="3">
    <source>
        <dbReference type="ARBA" id="ARBA00023002"/>
    </source>
</evidence>
<dbReference type="PANTHER" id="PTHR13914:SF0">
    <property type="entry name" value="PROLINE DEHYDROGENASE 1, MITOCHONDRIAL"/>
    <property type="match status" value="1"/>
</dbReference>
<dbReference type="GO" id="GO:0010133">
    <property type="term" value="P:L-proline catabolic process to L-glutamate"/>
    <property type="evidence" value="ECO:0007669"/>
    <property type="project" value="TreeGrafter"/>
</dbReference>
<evidence type="ECO:0000313" key="8">
    <source>
        <dbReference type="Proteomes" id="UP000218231"/>
    </source>
</evidence>
<dbReference type="InterPro" id="IPR002872">
    <property type="entry name" value="Proline_DH_dom"/>
</dbReference>
<organism evidence="7 8">
    <name type="scientific">Diploscapter pachys</name>
    <dbReference type="NCBI Taxonomy" id="2018661"/>
    <lineage>
        <taxon>Eukaryota</taxon>
        <taxon>Metazoa</taxon>
        <taxon>Ecdysozoa</taxon>
        <taxon>Nematoda</taxon>
        <taxon>Chromadorea</taxon>
        <taxon>Rhabditida</taxon>
        <taxon>Rhabditina</taxon>
        <taxon>Rhabditomorpha</taxon>
        <taxon>Rhabditoidea</taxon>
        <taxon>Rhabditidae</taxon>
        <taxon>Diploscapter</taxon>
    </lineage>
</organism>
<comment type="caution">
    <text evidence="7">The sequence shown here is derived from an EMBL/GenBank/DDBJ whole genome shotgun (WGS) entry which is preliminary data.</text>
</comment>
<evidence type="ECO:0000256" key="5">
    <source>
        <dbReference type="RuleBase" id="RU364054"/>
    </source>
</evidence>
<dbReference type="SUPFAM" id="SSF47473">
    <property type="entry name" value="EF-hand"/>
    <property type="match status" value="1"/>
</dbReference>
<dbReference type="SUPFAM" id="SSF51730">
    <property type="entry name" value="FAD-linked oxidoreductase"/>
    <property type="match status" value="1"/>
</dbReference>
<comment type="similarity">
    <text evidence="2 5">Belongs to the proline oxidase family.</text>
</comment>
<dbReference type="InterPro" id="IPR029041">
    <property type="entry name" value="FAD-linked_oxidoreductase-like"/>
</dbReference>
<keyword evidence="5" id="KW-0274">FAD</keyword>
<keyword evidence="3 5" id="KW-0560">Oxidoreductase</keyword>
<evidence type="ECO:0000256" key="4">
    <source>
        <dbReference type="ARBA" id="ARBA00023062"/>
    </source>
</evidence>
<keyword evidence="8" id="KW-1185">Reference proteome</keyword>
<dbReference type="FunFam" id="3.20.20.220:FF:000012">
    <property type="entry name" value="Proline dehydrogenase"/>
    <property type="match status" value="1"/>
</dbReference>
<evidence type="ECO:0000256" key="1">
    <source>
        <dbReference type="ARBA" id="ARBA00004739"/>
    </source>
</evidence>
<dbReference type="PANTHER" id="PTHR13914">
    <property type="entry name" value="PROLINE OXIDASE"/>
    <property type="match status" value="1"/>
</dbReference>
<keyword evidence="4 5" id="KW-0642">Proline metabolism</keyword>
<protein>
    <recommendedName>
        <fullName evidence="5">Proline dehydrogenase</fullName>
        <ecNumber evidence="5">1.5.5.2</ecNumber>
    </recommendedName>
</protein>
<dbReference type="InterPro" id="IPR015659">
    <property type="entry name" value="Proline_oxidase"/>
</dbReference>
<accession>A0A2A2LNL8</accession>
<comment type="pathway">
    <text evidence="1">Amino-acid degradation; L-proline degradation into L-glutamate; L-glutamate from L-proline: step 1/2.</text>
</comment>